<protein>
    <submittedName>
        <fullName evidence="3">Aminodeoxychorismate/anthranilate synthase component II</fullName>
    </submittedName>
</protein>
<comment type="caution">
    <text evidence="3">The sequence shown here is derived from an EMBL/GenBank/DDBJ whole genome shotgun (WGS) entry which is preliminary data.</text>
</comment>
<dbReference type="Pfam" id="PF00117">
    <property type="entry name" value="GATase"/>
    <property type="match status" value="1"/>
</dbReference>
<dbReference type="InterPro" id="IPR050472">
    <property type="entry name" value="Anth_synth/Amidotransfase"/>
</dbReference>
<feature type="domain" description="Glutamine amidotransferase" evidence="2">
    <location>
        <begin position="3"/>
        <end position="182"/>
    </location>
</feature>
<reference evidence="3" key="1">
    <citation type="journal article" date="2021" name="PeerJ">
        <title>Extensive microbial diversity within the chicken gut microbiome revealed by metagenomics and culture.</title>
        <authorList>
            <person name="Gilroy R."/>
            <person name="Ravi A."/>
            <person name="Getino M."/>
            <person name="Pursley I."/>
            <person name="Horton D.L."/>
            <person name="Alikhan N.F."/>
            <person name="Baker D."/>
            <person name="Gharbi K."/>
            <person name="Hall N."/>
            <person name="Watson M."/>
            <person name="Adriaenssens E.M."/>
            <person name="Foster-Nyarko E."/>
            <person name="Jarju S."/>
            <person name="Secka A."/>
            <person name="Antonio M."/>
            <person name="Oren A."/>
            <person name="Chaudhuri R.R."/>
            <person name="La Ragione R."/>
            <person name="Hildebrand F."/>
            <person name="Pallen M.J."/>
        </authorList>
    </citation>
    <scope>NUCLEOTIDE SEQUENCE</scope>
    <source>
        <strain evidence="3">150</strain>
    </source>
</reference>
<dbReference type="GO" id="GO:0004049">
    <property type="term" value="F:anthranilate synthase activity"/>
    <property type="evidence" value="ECO:0007669"/>
    <property type="project" value="TreeGrafter"/>
</dbReference>
<sequence>MILVVDNYDSFTFNLVQQFKDQPIIVLRNDDPTLFEVAKEARGIVLSAGPGHPAEAGFLKAIIERFYQTTPILGICLGHQAIGEVFGGTITKAANIMHGKQSLVTYRPMGVFQALEGELQVMRYHSLVIDPKTFPHEVLEQVAETPDAIMAIQHKEFPVFGLQFHPESLGTPKGQAFIQRFIEIVEESQ</sequence>
<keyword evidence="1" id="KW-0315">Glutamine amidotransferase</keyword>
<evidence type="ECO:0000313" key="4">
    <source>
        <dbReference type="Proteomes" id="UP000813384"/>
    </source>
</evidence>
<dbReference type="PANTHER" id="PTHR43418:SF8">
    <property type="entry name" value="SYNTHASE COMPONENT II, PUTATIVE-RELATED"/>
    <property type="match status" value="1"/>
</dbReference>
<dbReference type="GO" id="GO:0005829">
    <property type="term" value="C:cytosol"/>
    <property type="evidence" value="ECO:0007669"/>
    <property type="project" value="TreeGrafter"/>
</dbReference>
<dbReference type="Proteomes" id="UP000813384">
    <property type="component" value="Unassembled WGS sequence"/>
</dbReference>
<dbReference type="AlphaFoldDB" id="A0A9E3ZU25"/>
<dbReference type="RefSeq" id="WP_071874357.1">
    <property type="nucleotide sequence ID" value="NZ_JBHSHF010000020.1"/>
</dbReference>
<evidence type="ECO:0000256" key="1">
    <source>
        <dbReference type="ARBA" id="ARBA00022962"/>
    </source>
</evidence>
<dbReference type="NCBIfam" id="TIGR00566">
    <property type="entry name" value="trpG_papA"/>
    <property type="match status" value="1"/>
</dbReference>
<dbReference type="PROSITE" id="PS51273">
    <property type="entry name" value="GATASE_TYPE_1"/>
    <property type="match status" value="1"/>
</dbReference>
<dbReference type="CDD" id="cd01743">
    <property type="entry name" value="GATase1_Anthranilate_Synthase"/>
    <property type="match status" value="1"/>
</dbReference>
<dbReference type="PANTHER" id="PTHR43418">
    <property type="entry name" value="MULTIFUNCTIONAL TRYPTOPHAN BIOSYNTHESIS PROTEIN-RELATED"/>
    <property type="match status" value="1"/>
</dbReference>
<dbReference type="SUPFAM" id="SSF52317">
    <property type="entry name" value="Class I glutamine amidotransferase-like"/>
    <property type="match status" value="1"/>
</dbReference>
<dbReference type="Gene3D" id="3.40.50.880">
    <property type="match status" value="1"/>
</dbReference>
<evidence type="ECO:0000313" key="3">
    <source>
        <dbReference type="EMBL" id="MCC9273588.1"/>
    </source>
</evidence>
<gene>
    <name evidence="3" type="ORF">K8V42_04780</name>
</gene>
<evidence type="ECO:0000259" key="2">
    <source>
        <dbReference type="Pfam" id="PF00117"/>
    </source>
</evidence>
<organism evidence="3 4">
    <name type="scientific">Enterococcus aquimarinus</name>
    <dbReference type="NCBI Taxonomy" id="328396"/>
    <lineage>
        <taxon>Bacteria</taxon>
        <taxon>Bacillati</taxon>
        <taxon>Bacillota</taxon>
        <taxon>Bacilli</taxon>
        <taxon>Lactobacillales</taxon>
        <taxon>Enterococcaceae</taxon>
        <taxon>Enterococcus</taxon>
    </lineage>
</organism>
<dbReference type="PRINTS" id="PR00099">
    <property type="entry name" value="CPSGATASE"/>
</dbReference>
<reference evidence="3" key="2">
    <citation type="submission" date="2021-11" db="EMBL/GenBank/DDBJ databases">
        <authorList>
            <person name="Gilroy R."/>
        </authorList>
    </citation>
    <scope>NUCLEOTIDE SEQUENCE</scope>
    <source>
        <strain evidence="3">150</strain>
    </source>
</reference>
<dbReference type="PRINTS" id="PR00097">
    <property type="entry name" value="ANTSNTHASEII"/>
</dbReference>
<dbReference type="InterPro" id="IPR017926">
    <property type="entry name" value="GATASE"/>
</dbReference>
<dbReference type="PRINTS" id="PR00096">
    <property type="entry name" value="GATASE"/>
</dbReference>
<proteinExistence type="predicted"/>
<dbReference type="GO" id="GO:0000162">
    <property type="term" value="P:L-tryptophan biosynthetic process"/>
    <property type="evidence" value="ECO:0007669"/>
    <property type="project" value="TreeGrafter"/>
</dbReference>
<dbReference type="EMBL" id="JAJJVO010000074">
    <property type="protein sequence ID" value="MCC9273588.1"/>
    <property type="molecule type" value="Genomic_DNA"/>
</dbReference>
<dbReference type="OrthoDB" id="9804328at2"/>
<dbReference type="InterPro" id="IPR029062">
    <property type="entry name" value="Class_I_gatase-like"/>
</dbReference>
<name>A0A9E3ZU25_9ENTE</name>
<dbReference type="FunFam" id="3.40.50.880:FF:000003">
    <property type="entry name" value="Anthranilate synthase component II"/>
    <property type="match status" value="1"/>
</dbReference>
<accession>A0A9E3ZU25</accession>
<dbReference type="InterPro" id="IPR006221">
    <property type="entry name" value="TrpG/PapA_dom"/>
</dbReference>